<sequence>DSLMASATPTALSTKETTNYARLCRLLVDIGTQALRDTLDTIHSPANLPTVLAANRPTLQSLRKKKIINQIQWGKLFPAIPNSVSSRDFDTTLLMVLLRNLCGLTAPLTGWDALPAVTDLSREADIARVKYFRNTVYGHAEKASVDDVKYNEYWRDIQDTLVRLGGVTYVAAIDDLRNECMDPEVEDHYMELLGEWKKDEDNIKDQLNEIKMRLDLLTASKEATDLGQQYQRGKQICWCGVTTCKESVHENGPSGFYCHKRDACFCLKCGQTAHDQLGRDVISNTDHSQSLARGKCLIEVEQGAEANFTIITRDSGGQKCYNTQEQVTVTVSPKTGDEEVQVIDCKDSNYRVCYKPKSVGRHDFEIKVNGWPLTGSPWKVEVKPHQYKVVKSYGSGELNGPYCIAKNEITGDIAVADYVNKRVLVFDKDMKRVKTIGGEADSQVCANIGFPVSVAFSKSNDIMVTHEQFRSHNKKLSVLTDRGLFVEHFSEHLIKAHHVFVKTDDGHVIVCDKGDKKVKVISPDGKELLLAFSAPDSEISPSFPCYYRGMFYVSYMRAHCVKVFDKKGVFISNIGRKGCGEGQLRYPEGLCVDSFGNLIVCDASGIDENLRDGVLKMFTLDGTFLTSFGENTIKVPWIVSGCNNGDLLVADLVGDNVHILR</sequence>
<dbReference type="SUPFAM" id="SSF81296">
    <property type="entry name" value="E set domains"/>
    <property type="match status" value="1"/>
</dbReference>
<name>A0A3M6TPD7_POCDA</name>
<feature type="non-terminal residue" evidence="8">
    <location>
        <position position="1"/>
    </location>
</feature>
<dbReference type="SUPFAM" id="SSF101898">
    <property type="entry name" value="NHL repeat"/>
    <property type="match status" value="1"/>
</dbReference>
<dbReference type="InterPro" id="IPR001258">
    <property type="entry name" value="NHL_repeat"/>
</dbReference>
<dbReference type="InterPro" id="IPR017868">
    <property type="entry name" value="Filamin/ABP280_repeat-like"/>
</dbReference>
<keyword evidence="4" id="KW-0862">Zinc</keyword>
<keyword evidence="1" id="KW-0479">Metal-binding</keyword>
<reference evidence="8 9" key="1">
    <citation type="journal article" date="2018" name="Sci. Rep.">
        <title>Comparative analysis of the Pocillopora damicornis genome highlights role of immune system in coral evolution.</title>
        <authorList>
            <person name="Cunning R."/>
            <person name="Bay R.A."/>
            <person name="Gillette P."/>
            <person name="Baker A.C."/>
            <person name="Traylor-Knowles N."/>
        </authorList>
    </citation>
    <scope>NUCLEOTIDE SEQUENCE [LARGE SCALE GENOMIC DNA]</scope>
    <source>
        <strain evidence="8">RSMAS</strain>
        <tissue evidence="8">Whole animal</tissue>
    </source>
</reference>
<dbReference type="GO" id="GO:0000209">
    <property type="term" value="P:protein polyubiquitination"/>
    <property type="evidence" value="ECO:0007669"/>
    <property type="project" value="TreeGrafter"/>
</dbReference>
<dbReference type="Pfam" id="PF00630">
    <property type="entry name" value="Filamin"/>
    <property type="match status" value="1"/>
</dbReference>
<dbReference type="AlphaFoldDB" id="A0A3M6TPD7"/>
<dbReference type="InterPro" id="IPR041249">
    <property type="entry name" value="HEPN_DZIP3"/>
</dbReference>
<dbReference type="PROSITE" id="PS51125">
    <property type="entry name" value="NHL"/>
    <property type="match status" value="1"/>
</dbReference>
<evidence type="ECO:0000256" key="3">
    <source>
        <dbReference type="ARBA" id="ARBA00022771"/>
    </source>
</evidence>
<feature type="repeat" description="NHL" evidence="6">
    <location>
        <begin position="571"/>
        <end position="621"/>
    </location>
</feature>
<dbReference type="PANTHER" id="PTHR24104">
    <property type="entry name" value="E3 UBIQUITIN-PROTEIN LIGASE NHLRC1-RELATED"/>
    <property type="match status" value="1"/>
</dbReference>
<dbReference type="InterPro" id="IPR014756">
    <property type="entry name" value="Ig_E-set"/>
</dbReference>
<dbReference type="InterPro" id="IPR011042">
    <property type="entry name" value="6-blade_b-propeller_TolB-like"/>
</dbReference>
<evidence type="ECO:0000256" key="2">
    <source>
        <dbReference type="ARBA" id="ARBA00022737"/>
    </source>
</evidence>
<dbReference type="SMART" id="SM00557">
    <property type="entry name" value="IG_FLMN"/>
    <property type="match status" value="1"/>
</dbReference>
<keyword evidence="2" id="KW-0677">Repeat</keyword>
<dbReference type="Gene3D" id="2.120.10.30">
    <property type="entry name" value="TolB, C-terminal domain"/>
    <property type="match status" value="1"/>
</dbReference>
<protein>
    <recommendedName>
        <fullName evidence="7">DZIP3-like HEPN domain-containing protein</fullName>
    </recommendedName>
</protein>
<evidence type="ECO:0000256" key="1">
    <source>
        <dbReference type="ARBA" id="ARBA00022723"/>
    </source>
</evidence>
<dbReference type="PROSITE" id="PS50194">
    <property type="entry name" value="FILAMIN_REPEAT"/>
    <property type="match status" value="1"/>
</dbReference>
<dbReference type="InterPro" id="IPR013783">
    <property type="entry name" value="Ig-like_fold"/>
</dbReference>
<evidence type="ECO:0000256" key="4">
    <source>
        <dbReference type="ARBA" id="ARBA00022833"/>
    </source>
</evidence>
<evidence type="ECO:0000256" key="5">
    <source>
        <dbReference type="PROSITE-ProRule" id="PRU00087"/>
    </source>
</evidence>
<dbReference type="GO" id="GO:0043161">
    <property type="term" value="P:proteasome-mediated ubiquitin-dependent protein catabolic process"/>
    <property type="evidence" value="ECO:0007669"/>
    <property type="project" value="TreeGrafter"/>
</dbReference>
<comment type="caution">
    <text evidence="8">The sequence shown here is derived from an EMBL/GenBank/DDBJ whole genome shotgun (WGS) entry which is preliminary data.</text>
</comment>
<feature type="repeat" description="Filamin" evidence="5">
    <location>
        <begin position="282"/>
        <end position="382"/>
    </location>
</feature>
<evidence type="ECO:0000313" key="8">
    <source>
        <dbReference type="EMBL" id="RMX43216.1"/>
    </source>
</evidence>
<dbReference type="Proteomes" id="UP000275408">
    <property type="component" value="Unassembled WGS sequence"/>
</dbReference>
<evidence type="ECO:0000313" key="9">
    <source>
        <dbReference type="Proteomes" id="UP000275408"/>
    </source>
</evidence>
<gene>
    <name evidence="8" type="ORF">pdam_00025070</name>
</gene>
<accession>A0A3M6TPD7</accession>
<dbReference type="OrthoDB" id="6105938at2759"/>
<organism evidence="8 9">
    <name type="scientific">Pocillopora damicornis</name>
    <name type="common">Cauliflower coral</name>
    <name type="synonym">Millepora damicornis</name>
    <dbReference type="NCBI Taxonomy" id="46731"/>
    <lineage>
        <taxon>Eukaryota</taxon>
        <taxon>Metazoa</taxon>
        <taxon>Cnidaria</taxon>
        <taxon>Anthozoa</taxon>
        <taxon>Hexacorallia</taxon>
        <taxon>Scleractinia</taxon>
        <taxon>Astrocoeniina</taxon>
        <taxon>Pocilloporidae</taxon>
        <taxon>Pocillopora</taxon>
    </lineage>
</organism>
<dbReference type="InterPro" id="IPR001298">
    <property type="entry name" value="Filamin/ABP280_rpt"/>
</dbReference>
<dbReference type="Pfam" id="PF18738">
    <property type="entry name" value="HEPN_DZIP3"/>
    <property type="match status" value="1"/>
</dbReference>
<keyword evidence="3" id="KW-0863">Zinc-finger</keyword>
<dbReference type="InterPro" id="IPR050952">
    <property type="entry name" value="TRIM-NHL_E3_ligases"/>
</dbReference>
<dbReference type="Gene3D" id="2.60.40.10">
    <property type="entry name" value="Immunoglobulins"/>
    <property type="match status" value="1"/>
</dbReference>
<dbReference type="GO" id="GO:0061630">
    <property type="term" value="F:ubiquitin protein ligase activity"/>
    <property type="evidence" value="ECO:0007669"/>
    <property type="project" value="TreeGrafter"/>
</dbReference>
<evidence type="ECO:0000259" key="7">
    <source>
        <dbReference type="Pfam" id="PF18738"/>
    </source>
</evidence>
<dbReference type="GO" id="GO:0008270">
    <property type="term" value="F:zinc ion binding"/>
    <property type="evidence" value="ECO:0007669"/>
    <property type="project" value="UniProtKB-KW"/>
</dbReference>
<keyword evidence="9" id="KW-1185">Reference proteome</keyword>
<dbReference type="CDD" id="cd05819">
    <property type="entry name" value="NHL"/>
    <property type="match status" value="1"/>
</dbReference>
<dbReference type="EMBL" id="RCHS01003239">
    <property type="protein sequence ID" value="RMX43216.1"/>
    <property type="molecule type" value="Genomic_DNA"/>
</dbReference>
<feature type="domain" description="DZIP3-like HEPN" evidence="7">
    <location>
        <begin position="45"/>
        <end position="189"/>
    </location>
</feature>
<evidence type="ECO:0000256" key="6">
    <source>
        <dbReference type="PROSITE-ProRule" id="PRU00504"/>
    </source>
</evidence>
<dbReference type="PANTHER" id="PTHR24104:SF57">
    <property type="entry name" value="BEE-MILK PROTEIN"/>
    <property type="match status" value="1"/>
</dbReference>
<proteinExistence type="predicted"/>